<protein>
    <submittedName>
        <fullName evidence="2">Uncharacterized protein</fullName>
    </submittedName>
</protein>
<keyword evidence="1" id="KW-0472">Membrane</keyword>
<dbReference type="PIRSF" id="PIRSF036710">
    <property type="entry name" value="YphA_Bacsu"/>
    <property type="match status" value="1"/>
</dbReference>
<name>A0ABS5NUG1_9BACI</name>
<organism evidence="2 3">
    <name type="scientific">Cytobacillus citreus</name>
    <dbReference type="NCBI Taxonomy" id="2833586"/>
    <lineage>
        <taxon>Bacteria</taxon>
        <taxon>Bacillati</taxon>
        <taxon>Bacillota</taxon>
        <taxon>Bacilli</taxon>
        <taxon>Bacillales</taxon>
        <taxon>Bacillaceae</taxon>
        <taxon>Cytobacillus</taxon>
    </lineage>
</organism>
<evidence type="ECO:0000256" key="1">
    <source>
        <dbReference type="SAM" id="Phobius"/>
    </source>
</evidence>
<dbReference type="Proteomes" id="UP000681027">
    <property type="component" value="Unassembled WGS sequence"/>
</dbReference>
<feature type="transmembrane region" description="Helical" evidence="1">
    <location>
        <begin position="29"/>
        <end position="47"/>
    </location>
</feature>
<keyword evidence="1" id="KW-1133">Transmembrane helix</keyword>
<keyword evidence="1" id="KW-0812">Transmembrane</keyword>
<dbReference type="InterPro" id="IPR014617">
    <property type="entry name" value="YphA_Bacsu"/>
</dbReference>
<sequence length="202" mass="23886">MEGLTFYWIAWFFWVIATFLLKKKHVNRLRLSLWILLLIIFSPHSILLFEMEISLASIILVIPLFKVIVRMKKIKASYLLLCSFIIMLSYVCFHLFELFDPVWIIFPRIWMLTVLLISLSIVLQTNKIYRIIIILLGSIQGEFLYALILKKYTFPHVIGSYAFLDVIALSTIIIATWNGLEYLSTFYEKNLNRVEKEKQKLL</sequence>
<feature type="transmembrane region" description="Helical" evidence="1">
    <location>
        <begin position="76"/>
        <end position="96"/>
    </location>
</feature>
<keyword evidence="3" id="KW-1185">Reference proteome</keyword>
<evidence type="ECO:0000313" key="3">
    <source>
        <dbReference type="Proteomes" id="UP000681027"/>
    </source>
</evidence>
<gene>
    <name evidence="2" type="ORF">KHA94_12735</name>
</gene>
<feature type="transmembrane region" description="Helical" evidence="1">
    <location>
        <begin position="160"/>
        <end position="180"/>
    </location>
</feature>
<reference evidence="2 3" key="1">
    <citation type="submission" date="2021-05" db="EMBL/GenBank/DDBJ databases">
        <title>Novel Bacillus species.</title>
        <authorList>
            <person name="Liu G."/>
        </authorList>
    </citation>
    <scope>NUCLEOTIDE SEQUENCE [LARGE SCALE GENOMIC DNA]</scope>
    <source>
        <strain evidence="2 3">FJAT-49705</strain>
    </source>
</reference>
<feature type="transmembrane region" description="Helical" evidence="1">
    <location>
        <begin position="6"/>
        <end position="22"/>
    </location>
</feature>
<comment type="caution">
    <text evidence="2">The sequence shown here is derived from an EMBL/GenBank/DDBJ whole genome shotgun (WGS) entry which is preliminary data.</text>
</comment>
<dbReference type="RefSeq" id="WP_213102510.1">
    <property type="nucleotide sequence ID" value="NZ_JAGYPM010000003.1"/>
</dbReference>
<dbReference type="Pfam" id="PF24124">
    <property type="entry name" value="YphA"/>
    <property type="match status" value="1"/>
</dbReference>
<dbReference type="EMBL" id="JAGYPM010000003">
    <property type="protein sequence ID" value="MBS4191048.1"/>
    <property type="molecule type" value="Genomic_DNA"/>
</dbReference>
<feature type="transmembrane region" description="Helical" evidence="1">
    <location>
        <begin position="53"/>
        <end position="69"/>
    </location>
</feature>
<feature type="transmembrane region" description="Helical" evidence="1">
    <location>
        <begin position="102"/>
        <end position="123"/>
    </location>
</feature>
<evidence type="ECO:0000313" key="2">
    <source>
        <dbReference type="EMBL" id="MBS4191048.1"/>
    </source>
</evidence>
<feature type="transmembrane region" description="Helical" evidence="1">
    <location>
        <begin position="128"/>
        <end position="148"/>
    </location>
</feature>
<proteinExistence type="predicted"/>
<accession>A0ABS5NUG1</accession>